<dbReference type="EMBL" id="CAJHNH020001545">
    <property type="protein sequence ID" value="CAG5123501.1"/>
    <property type="molecule type" value="Genomic_DNA"/>
</dbReference>
<keyword evidence="5 8" id="KW-1133">Transmembrane helix</keyword>
<accession>A0A8S3Z8W5</accession>
<evidence type="ECO:0000256" key="6">
    <source>
        <dbReference type="ARBA" id="ARBA00023136"/>
    </source>
</evidence>
<dbReference type="CDD" id="cd17336">
    <property type="entry name" value="MFS_SLCO_OATP"/>
    <property type="match status" value="1"/>
</dbReference>
<evidence type="ECO:0000256" key="3">
    <source>
        <dbReference type="ARBA" id="ARBA00022475"/>
    </source>
</evidence>
<feature type="transmembrane region" description="Helical" evidence="8">
    <location>
        <begin position="202"/>
        <end position="220"/>
    </location>
</feature>
<evidence type="ECO:0000256" key="4">
    <source>
        <dbReference type="ARBA" id="ARBA00022692"/>
    </source>
</evidence>
<feature type="compositionally biased region" description="Basic and acidic residues" evidence="9">
    <location>
        <begin position="14"/>
        <end position="27"/>
    </location>
</feature>
<comment type="caution">
    <text evidence="12">The sequence shown here is derived from an EMBL/GenBank/DDBJ whole genome shotgun (WGS) entry which is preliminary data.</text>
</comment>
<proteinExistence type="inferred from homology"/>
<feature type="transmembrane region" description="Helical" evidence="8">
    <location>
        <begin position="428"/>
        <end position="448"/>
    </location>
</feature>
<name>A0A8S3Z8W5_9EUPU</name>
<keyword evidence="4 8" id="KW-0812">Transmembrane</keyword>
<comment type="subcellular location">
    <subcellularLocation>
        <location evidence="1 8">Cell membrane</location>
        <topology evidence="1 8">Multi-pass membrane protein</topology>
    </subcellularLocation>
</comment>
<keyword evidence="3" id="KW-1003">Cell membrane</keyword>
<feature type="region of interest" description="Disordered" evidence="9">
    <location>
        <begin position="1"/>
        <end position="27"/>
    </location>
</feature>
<evidence type="ECO:0000256" key="5">
    <source>
        <dbReference type="ARBA" id="ARBA00022989"/>
    </source>
</evidence>
<dbReference type="NCBIfam" id="TIGR00805">
    <property type="entry name" value="oat"/>
    <property type="match status" value="1"/>
</dbReference>
<dbReference type="Proteomes" id="UP000678393">
    <property type="component" value="Unassembled WGS sequence"/>
</dbReference>
<dbReference type="InterPro" id="IPR002350">
    <property type="entry name" value="Kazal_dom"/>
</dbReference>
<reference evidence="12" key="1">
    <citation type="submission" date="2021-04" db="EMBL/GenBank/DDBJ databases">
        <authorList>
            <consortium name="Molecular Ecology Group"/>
        </authorList>
    </citation>
    <scope>NUCLEOTIDE SEQUENCE</scope>
</reference>
<dbReference type="SUPFAM" id="SSF103473">
    <property type="entry name" value="MFS general substrate transporter"/>
    <property type="match status" value="1"/>
</dbReference>
<keyword evidence="13" id="KW-1185">Reference proteome</keyword>
<dbReference type="PANTHER" id="PTHR11388:SF100">
    <property type="entry name" value="SOLUTE CARRIER ORGANIC ANION TRANSPORTER FAMILY MEMBER 4A1"/>
    <property type="match status" value="1"/>
</dbReference>
<dbReference type="GO" id="GO:0043252">
    <property type="term" value="P:sodium-independent organic anion transport"/>
    <property type="evidence" value="ECO:0007669"/>
    <property type="project" value="TreeGrafter"/>
</dbReference>
<dbReference type="AlphaFoldDB" id="A0A8S3Z8W5"/>
<dbReference type="InterPro" id="IPR020846">
    <property type="entry name" value="MFS_dom"/>
</dbReference>
<evidence type="ECO:0000256" key="7">
    <source>
        <dbReference type="ARBA" id="ARBA00023157"/>
    </source>
</evidence>
<dbReference type="Pfam" id="PF07648">
    <property type="entry name" value="Kazal_2"/>
    <property type="match status" value="1"/>
</dbReference>
<dbReference type="GO" id="GO:0006811">
    <property type="term" value="P:monoatomic ion transport"/>
    <property type="evidence" value="ECO:0007669"/>
    <property type="project" value="UniProtKB-KW"/>
</dbReference>
<evidence type="ECO:0000259" key="11">
    <source>
        <dbReference type="PROSITE" id="PS51465"/>
    </source>
</evidence>
<feature type="domain" description="Major facilitator superfamily (MFS) profile" evidence="10">
    <location>
        <begin position="54"/>
        <end position="673"/>
    </location>
</feature>
<evidence type="ECO:0000313" key="12">
    <source>
        <dbReference type="EMBL" id="CAG5123501.1"/>
    </source>
</evidence>
<dbReference type="InterPro" id="IPR036259">
    <property type="entry name" value="MFS_trans_sf"/>
</dbReference>
<feature type="transmembrane region" description="Helical" evidence="8">
    <location>
        <begin position="121"/>
        <end position="142"/>
    </location>
</feature>
<gene>
    <name evidence="12" type="ORF">CUNI_LOCUS9059</name>
</gene>
<dbReference type="Pfam" id="PF03137">
    <property type="entry name" value="OATP"/>
    <property type="match status" value="1"/>
</dbReference>
<feature type="domain" description="Kazal-like" evidence="11">
    <location>
        <begin position="491"/>
        <end position="542"/>
    </location>
</feature>
<feature type="transmembrane region" description="Helical" evidence="8">
    <location>
        <begin position="48"/>
        <end position="68"/>
    </location>
</feature>
<keyword evidence="7" id="KW-1015">Disulfide bond</keyword>
<keyword evidence="8" id="KW-0406">Ion transport</keyword>
<dbReference type="PROSITE" id="PS51465">
    <property type="entry name" value="KAZAL_2"/>
    <property type="match status" value="1"/>
</dbReference>
<organism evidence="12 13">
    <name type="scientific">Candidula unifasciata</name>
    <dbReference type="NCBI Taxonomy" id="100452"/>
    <lineage>
        <taxon>Eukaryota</taxon>
        <taxon>Metazoa</taxon>
        <taxon>Spiralia</taxon>
        <taxon>Lophotrochozoa</taxon>
        <taxon>Mollusca</taxon>
        <taxon>Gastropoda</taxon>
        <taxon>Heterobranchia</taxon>
        <taxon>Euthyneura</taxon>
        <taxon>Panpulmonata</taxon>
        <taxon>Eupulmonata</taxon>
        <taxon>Stylommatophora</taxon>
        <taxon>Helicina</taxon>
        <taxon>Helicoidea</taxon>
        <taxon>Geomitridae</taxon>
        <taxon>Candidula</taxon>
    </lineage>
</organism>
<sequence>MSASVYKPVSQKVSAKDKDESSSGLDVKSEMATRRGFWICRSARMQSLANIGVFTALCSVSGLLTQTLTHYVNSQVTTLERQFGFSSYQTGIIMSANDIGYLVCALFAGYMAPRTHIPRSLGVAVIIYGISGISCSLPHFLFGASINKNPTTDNINRTESNFSKQSAVLGSLCDIFNNSGDPCGIATAQKGYRETRVTSEQAVEISFIIIVIGMALQGFGKAPRASFAIVYVDDNTDKVNTGFLAGIMAATAMLGPVVAFLLGGVFSRMYVTLEATQLTPRHPKWIGAWWLGFIVFGLLALVTAVPLFCFPRKLQRQKVKDADVDEELITGRAEVENLSNQHRLGQYIQTHSDMGCHTANAHGSITLKSMLKHAREFLASLYRLLINPVYVCLIIFSCFLLFMIVGNFTFFPKYLERMFHLPAHTANYITGGLYLFTSSTGTFVGGILSKRYKMTAITSVKFIIVTIIAALIFHFLMFIFQCEQPTVHNWPSEENSCNRGCNCRDNSYFPICGDDGRTYYSPCHAGCLQAEHGVYQNCSCILGGQAAPGVCDQDCPQLYGYVVAAGLRNFSFMLSLVAVMIVYMRCVPDKDKSMALSVSPFMTTLFGFLLAPIVFGKIIDKTCLLWDIKCLSRGRCLLYDNNQFRVEFHGYTALGFSGALVFAVIVYLYARWTGCLDAVASEDGAGLNPTGNDDSAAGIVILDPVVKKRSKERNMENNRI</sequence>
<dbReference type="SUPFAM" id="SSF100895">
    <property type="entry name" value="Kazal-type serine protease inhibitors"/>
    <property type="match status" value="1"/>
</dbReference>
<feature type="transmembrane region" description="Helical" evidence="8">
    <location>
        <begin position="88"/>
        <end position="109"/>
    </location>
</feature>
<dbReference type="InterPro" id="IPR036058">
    <property type="entry name" value="Kazal_dom_sf"/>
</dbReference>
<dbReference type="GO" id="GO:0016323">
    <property type="term" value="C:basolateral plasma membrane"/>
    <property type="evidence" value="ECO:0007669"/>
    <property type="project" value="TreeGrafter"/>
</dbReference>
<feature type="transmembrane region" description="Helical" evidence="8">
    <location>
        <begin position="595"/>
        <end position="615"/>
    </location>
</feature>
<keyword evidence="6 8" id="KW-0472">Membrane</keyword>
<dbReference type="Gene3D" id="1.20.1250.20">
    <property type="entry name" value="MFS general substrate transporter like domains"/>
    <property type="match status" value="2"/>
</dbReference>
<comment type="similarity">
    <text evidence="2 8">Belongs to the organo anion transporter (TC 2.A.60) family.</text>
</comment>
<feature type="transmembrane region" description="Helical" evidence="8">
    <location>
        <begin position="241"/>
        <end position="266"/>
    </location>
</feature>
<evidence type="ECO:0000313" key="13">
    <source>
        <dbReference type="Proteomes" id="UP000678393"/>
    </source>
</evidence>
<dbReference type="PROSITE" id="PS50850">
    <property type="entry name" value="MFS"/>
    <property type="match status" value="1"/>
</dbReference>
<feature type="transmembrane region" description="Helical" evidence="8">
    <location>
        <begin position="384"/>
        <end position="408"/>
    </location>
</feature>
<dbReference type="PANTHER" id="PTHR11388">
    <property type="entry name" value="ORGANIC ANION TRANSPORTER"/>
    <property type="match status" value="1"/>
</dbReference>
<feature type="transmembrane region" description="Helical" evidence="8">
    <location>
        <begin position="648"/>
        <end position="670"/>
    </location>
</feature>
<evidence type="ECO:0000256" key="2">
    <source>
        <dbReference type="ARBA" id="ARBA00009657"/>
    </source>
</evidence>
<evidence type="ECO:0000259" key="10">
    <source>
        <dbReference type="PROSITE" id="PS50850"/>
    </source>
</evidence>
<dbReference type="OrthoDB" id="5062115at2759"/>
<evidence type="ECO:0000256" key="1">
    <source>
        <dbReference type="ARBA" id="ARBA00004651"/>
    </source>
</evidence>
<evidence type="ECO:0000256" key="8">
    <source>
        <dbReference type="RuleBase" id="RU362056"/>
    </source>
</evidence>
<feature type="transmembrane region" description="Helical" evidence="8">
    <location>
        <begin position="460"/>
        <end position="480"/>
    </location>
</feature>
<protein>
    <recommendedName>
        <fullName evidence="8">Solute carrier organic anion transporter family member</fullName>
    </recommendedName>
</protein>
<feature type="transmembrane region" description="Helical" evidence="8">
    <location>
        <begin position="286"/>
        <end position="310"/>
    </location>
</feature>
<keyword evidence="8" id="KW-0813">Transport</keyword>
<dbReference type="GO" id="GO:0015347">
    <property type="term" value="F:sodium-independent organic anion transmembrane transporter activity"/>
    <property type="evidence" value="ECO:0007669"/>
    <property type="project" value="TreeGrafter"/>
</dbReference>
<evidence type="ECO:0000256" key="9">
    <source>
        <dbReference type="SAM" id="MobiDB-lite"/>
    </source>
</evidence>
<dbReference type="InterPro" id="IPR004156">
    <property type="entry name" value="OATP"/>
</dbReference>
<feature type="transmembrane region" description="Helical" evidence="8">
    <location>
        <begin position="558"/>
        <end position="583"/>
    </location>
</feature>